<proteinExistence type="predicted"/>
<organism evidence="1 2">
    <name type="scientific">Molorchus minor</name>
    <dbReference type="NCBI Taxonomy" id="1323400"/>
    <lineage>
        <taxon>Eukaryota</taxon>
        <taxon>Metazoa</taxon>
        <taxon>Ecdysozoa</taxon>
        <taxon>Arthropoda</taxon>
        <taxon>Hexapoda</taxon>
        <taxon>Insecta</taxon>
        <taxon>Pterygota</taxon>
        <taxon>Neoptera</taxon>
        <taxon>Endopterygota</taxon>
        <taxon>Coleoptera</taxon>
        <taxon>Polyphaga</taxon>
        <taxon>Cucujiformia</taxon>
        <taxon>Chrysomeloidea</taxon>
        <taxon>Cerambycidae</taxon>
        <taxon>Lamiinae</taxon>
        <taxon>Monochamini</taxon>
        <taxon>Molorchus</taxon>
    </lineage>
</organism>
<sequence>MADDDKAKNDFNIILSKINRKFEIIHMKWESDFKQFEVKLRTQIPRDNEDFNSLCDEWVDLFSNITNTVWAKKISNTGPKIRFRKQYQCWTQGGKIIHKELLFDSTRCKATLDMKVLTDNPLTRRKNKHIRLGLNVVVKINFYHLHPVDITQPYAFFVHNCPPQPDIPRPVTQPNNKLPQLVAAMVQNAANVSQKVAEKAEKCIAERLNNDSSGTPQKPLLITFEKATSPHLELTNTLNQDQLNETVELFQNIPLQTLENVKFTAPSIQQGTTQFIVGTSQFDMTDHYLMCQPLLFETSQVIPFSTNGLPSHFVQIQSNLNQNGQFL</sequence>
<evidence type="ECO:0000313" key="1">
    <source>
        <dbReference type="EMBL" id="KAJ8982302.1"/>
    </source>
</evidence>
<dbReference type="Proteomes" id="UP001162164">
    <property type="component" value="Unassembled WGS sequence"/>
</dbReference>
<dbReference type="EMBL" id="JAPWTJ010000134">
    <property type="protein sequence ID" value="KAJ8982302.1"/>
    <property type="molecule type" value="Genomic_DNA"/>
</dbReference>
<protein>
    <submittedName>
        <fullName evidence="1">Uncharacterized protein</fullName>
    </submittedName>
</protein>
<reference evidence="1" key="1">
    <citation type="journal article" date="2023" name="Insect Mol. Biol.">
        <title>Genome sequencing provides insights into the evolution of gene families encoding plant cell wall-degrading enzymes in longhorned beetles.</title>
        <authorList>
            <person name="Shin N.R."/>
            <person name="Okamura Y."/>
            <person name="Kirsch R."/>
            <person name="Pauchet Y."/>
        </authorList>
    </citation>
    <scope>NUCLEOTIDE SEQUENCE</scope>
    <source>
        <strain evidence="1">MMC_N1</strain>
    </source>
</reference>
<name>A0ABQ9JWP1_9CUCU</name>
<gene>
    <name evidence="1" type="ORF">NQ317_001162</name>
</gene>
<accession>A0ABQ9JWP1</accession>
<evidence type="ECO:0000313" key="2">
    <source>
        <dbReference type="Proteomes" id="UP001162164"/>
    </source>
</evidence>
<keyword evidence="2" id="KW-1185">Reference proteome</keyword>
<comment type="caution">
    <text evidence="1">The sequence shown here is derived from an EMBL/GenBank/DDBJ whole genome shotgun (WGS) entry which is preliminary data.</text>
</comment>